<sequence length="244" mass="28125">MRALGKIWDTVQKGVRWSVGDGKQIKFWQDRWLHFDVTLLQVCTGVVPQPFINWTVSNYGTNDGQWRWNLFSHLLPANVLLRIAAVPPPGASSEPDLMYWGFLANGRFTTKSAYDSLSGDGTTTDSWLWRVIWKWVGPQRIRQFMWLVAKNCLMTNSERFRRHFVSSPTCELCGSAPETLLHTLRDCPKATQIWRTLIPGNMLPAFFSLDLVQWLGYNLCSVAANEMVEWSSFFGVTMWRIWNG</sequence>
<dbReference type="OrthoDB" id="1744872at2759"/>
<name>A0A9N7RSR2_STRHE</name>
<dbReference type="InterPro" id="IPR026960">
    <property type="entry name" value="RVT-Znf"/>
</dbReference>
<evidence type="ECO:0000313" key="2">
    <source>
        <dbReference type="EMBL" id="CAA0843105.1"/>
    </source>
</evidence>
<reference evidence="2" key="1">
    <citation type="submission" date="2019-12" db="EMBL/GenBank/DDBJ databases">
        <authorList>
            <person name="Scholes J."/>
        </authorList>
    </citation>
    <scope>NUCLEOTIDE SEQUENCE</scope>
</reference>
<comment type="caution">
    <text evidence="2">The sequence shown here is derived from an EMBL/GenBank/DDBJ whole genome shotgun (WGS) entry which is preliminary data.</text>
</comment>
<dbReference type="AlphaFoldDB" id="A0A9N7RSR2"/>
<dbReference type="EMBL" id="CACSLK010034598">
    <property type="protein sequence ID" value="CAA0843105.1"/>
    <property type="molecule type" value="Genomic_DNA"/>
</dbReference>
<feature type="domain" description="Reverse transcriptase zinc-binding" evidence="1">
    <location>
        <begin position="108"/>
        <end position="194"/>
    </location>
</feature>
<dbReference type="Pfam" id="PF13966">
    <property type="entry name" value="zf-RVT"/>
    <property type="match status" value="1"/>
</dbReference>
<accession>A0A9N7RSR2</accession>
<dbReference type="PANTHER" id="PTHR36617:SF15">
    <property type="entry name" value="REVERSE TRANSCRIPTASE ZINC-BINDING DOMAIN-CONTAINING PROTEIN"/>
    <property type="match status" value="1"/>
</dbReference>
<organism evidence="2 3">
    <name type="scientific">Striga hermonthica</name>
    <name type="common">Purple witchweed</name>
    <name type="synonym">Buchnera hermonthica</name>
    <dbReference type="NCBI Taxonomy" id="68872"/>
    <lineage>
        <taxon>Eukaryota</taxon>
        <taxon>Viridiplantae</taxon>
        <taxon>Streptophyta</taxon>
        <taxon>Embryophyta</taxon>
        <taxon>Tracheophyta</taxon>
        <taxon>Spermatophyta</taxon>
        <taxon>Magnoliopsida</taxon>
        <taxon>eudicotyledons</taxon>
        <taxon>Gunneridae</taxon>
        <taxon>Pentapetalae</taxon>
        <taxon>asterids</taxon>
        <taxon>lamiids</taxon>
        <taxon>Lamiales</taxon>
        <taxon>Orobanchaceae</taxon>
        <taxon>Buchnereae</taxon>
        <taxon>Striga</taxon>
    </lineage>
</organism>
<dbReference type="Proteomes" id="UP001153555">
    <property type="component" value="Unassembled WGS sequence"/>
</dbReference>
<protein>
    <submittedName>
        <fullName evidence="2">Polynucleotidyl transferase- ribonuclease H-like superfamily protein</fullName>
    </submittedName>
</protein>
<dbReference type="GO" id="GO:0016740">
    <property type="term" value="F:transferase activity"/>
    <property type="evidence" value="ECO:0007669"/>
    <property type="project" value="UniProtKB-KW"/>
</dbReference>
<dbReference type="PANTHER" id="PTHR36617">
    <property type="entry name" value="PROTEIN, PUTATIVE-RELATED"/>
    <property type="match status" value="1"/>
</dbReference>
<evidence type="ECO:0000313" key="3">
    <source>
        <dbReference type="Proteomes" id="UP001153555"/>
    </source>
</evidence>
<proteinExistence type="predicted"/>
<evidence type="ECO:0000259" key="1">
    <source>
        <dbReference type="Pfam" id="PF13966"/>
    </source>
</evidence>
<keyword evidence="3" id="KW-1185">Reference proteome</keyword>
<keyword evidence="2" id="KW-0808">Transferase</keyword>
<gene>
    <name evidence="2" type="ORF">SHERM_08959</name>
</gene>